<protein>
    <submittedName>
        <fullName evidence="2">Uncharacterized protein</fullName>
    </submittedName>
</protein>
<dbReference type="GeneID" id="66079444"/>
<proteinExistence type="predicted"/>
<keyword evidence="1" id="KW-1133">Transmembrane helix</keyword>
<evidence type="ECO:0000313" key="3">
    <source>
        <dbReference type="Proteomes" id="UP001049176"/>
    </source>
</evidence>
<keyword evidence="1" id="KW-0472">Membrane</keyword>
<dbReference type="AlphaFoldDB" id="A0A9P7UTK2"/>
<sequence length="172" mass="19126">MALAGENNWTAALKSVCTRFVPTVEMILSRSMLALMTLMLLSTCFNPKRLHTLLLSDPPQETHSRLDPDWAVLYTSGFAYSVVAGVATAEGYSCYSLVCVFVSATMLLLLCLVTPPYTLPSMSSTLIVSATPHLLTHWIVRGHWKRFEVHVNINDVQDWVRTITGQARQGQL</sequence>
<comment type="caution">
    <text evidence="2">The sequence shown here is derived from an EMBL/GenBank/DDBJ whole genome shotgun (WGS) entry which is preliminary data.</text>
</comment>
<evidence type="ECO:0000313" key="2">
    <source>
        <dbReference type="EMBL" id="KAG7091324.1"/>
    </source>
</evidence>
<evidence type="ECO:0000256" key="1">
    <source>
        <dbReference type="SAM" id="Phobius"/>
    </source>
</evidence>
<keyword evidence="3" id="KW-1185">Reference proteome</keyword>
<accession>A0A9P7UTK2</accession>
<feature type="transmembrane region" description="Helical" evidence="1">
    <location>
        <begin position="95"/>
        <end position="113"/>
    </location>
</feature>
<gene>
    <name evidence="2" type="ORF">E1B28_010368</name>
</gene>
<dbReference type="EMBL" id="CM032186">
    <property type="protein sequence ID" value="KAG7091324.1"/>
    <property type="molecule type" value="Genomic_DNA"/>
</dbReference>
<organism evidence="2 3">
    <name type="scientific">Marasmius oreades</name>
    <name type="common">fairy-ring Marasmius</name>
    <dbReference type="NCBI Taxonomy" id="181124"/>
    <lineage>
        <taxon>Eukaryota</taxon>
        <taxon>Fungi</taxon>
        <taxon>Dikarya</taxon>
        <taxon>Basidiomycota</taxon>
        <taxon>Agaricomycotina</taxon>
        <taxon>Agaricomycetes</taxon>
        <taxon>Agaricomycetidae</taxon>
        <taxon>Agaricales</taxon>
        <taxon>Marasmiineae</taxon>
        <taxon>Marasmiaceae</taxon>
        <taxon>Marasmius</taxon>
    </lineage>
</organism>
<dbReference type="Proteomes" id="UP001049176">
    <property type="component" value="Chromosome 6"/>
</dbReference>
<dbReference type="RefSeq" id="XP_043007794.1">
    <property type="nucleotide sequence ID" value="XM_043155328.1"/>
</dbReference>
<feature type="transmembrane region" description="Helical" evidence="1">
    <location>
        <begin position="27"/>
        <end position="45"/>
    </location>
</feature>
<feature type="transmembrane region" description="Helical" evidence="1">
    <location>
        <begin position="70"/>
        <end position="89"/>
    </location>
</feature>
<name>A0A9P7UTK2_9AGAR</name>
<reference evidence="2" key="1">
    <citation type="journal article" date="2021" name="Genome Biol. Evol.">
        <title>The assembled and annotated genome of the fairy-ring fungus Marasmius oreades.</title>
        <authorList>
            <person name="Hiltunen M."/>
            <person name="Ament-Velasquez S.L."/>
            <person name="Johannesson H."/>
        </authorList>
    </citation>
    <scope>NUCLEOTIDE SEQUENCE</scope>
    <source>
        <strain evidence="2">03SP1</strain>
    </source>
</reference>
<keyword evidence="1" id="KW-0812">Transmembrane</keyword>
<dbReference type="KEGG" id="more:E1B28_010368"/>